<feature type="transmembrane region" description="Helical" evidence="1">
    <location>
        <begin position="142"/>
        <end position="161"/>
    </location>
</feature>
<dbReference type="PROSITE" id="PS00197">
    <property type="entry name" value="2FE2S_FER_1"/>
    <property type="match status" value="1"/>
</dbReference>
<keyword evidence="1" id="KW-0812">Transmembrane</keyword>
<evidence type="ECO:0000256" key="1">
    <source>
        <dbReference type="SAM" id="Phobius"/>
    </source>
</evidence>
<evidence type="ECO:0000313" key="3">
    <source>
        <dbReference type="Proteomes" id="UP000829194"/>
    </source>
</evidence>
<dbReference type="EMBL" id="CP093547">
    <property type="protein sequence ID" value="UNP28398.1"/>
    <property type="molecule type" value="Genomic_DNA"/>
</dbReference>
<protein>
    <recommendedName>
        <fullName evidence="4">B box-type domain-containing protein</fullName>
    </recommendedName>
</protein>
<accession>A0ABY3X740</accession>
<keyword evidence="3" id="KW-1185">Reference proteome</keyword>
<feature type="transmembrane region" description="Helical" evidence="1">
    <location>
        <begin position="118"/>
        <end position="136"/>
    </location>
</feature>
<keyword evidence="1" id="KW-0472">Membrane</keyword>
<proteinExistence type="predicted"/>
<sequence length="171" mass="19221">MKPSDGLFLHLLWEGLQPRRFLVTSARTEPADRLEASRPQAQDRPVARLVRRMHCYRHAPAEALGICRSCGRGVCAQCVREVGLSLACSLECEERVRRGDALIANSEASFRQARRGSVVLVIFPILLGAVLCYFGLNERGWFNALTAMGSILILFGIVAGWRQRRMQRQLQ</sequence>
<dbReference type="RefSeq" id="WP_148648990.1">
    <property type="nucleotide sequence ID" value="NZ_CP011131.1"/>
</dbReference>
<evidence type="ECO:0000313" key="2">
    <source>
        <dbReference type="EMBL" id="UNP28398.1"/>
    </source>
</evidence>
<dbReference type="Proteomes" id="UP000829194">
    <property type="component" value="Chromosome"/>
</dbReference>
<keyword evidence="1" id="KW-1133">Transmembrane helix</keyword>
<dbReference type="InterPro" id="IPR006058">
    <property type="entry name" value="2Fe2S_fd_BS"/>
</dbReference>
<name>A0ABY3X740_9GAMM</name>
<reference evidence="2 3" key="1">
    <citation type="submission" date="2022-03" db="EMBL/GenBank/DDBJ databases">
        <title>Complete genome sequence of Lysobacter capsici VKM B-2533 and Lysobacter gummosus 10.1.1, promising sources of lytic agents.</title>
        <authorList>
            <person name="Tarlachkov S.V."/>
            <person name="Kudryakova I.V."/>
            <person name="Afoshin A.S."/>
            <person name="Leontyevskaya E.A."/>
            <person name="Leontyevskaya N.V."/>
        </authorList>
    </citation>
    <scope>NUCLEOTIDE SEQUENCE [LARGE SCALE GENOMIC DNA]</scope>
    <source>
        <strain evidence="2 3">10.1.1</strain>
    </source>
</reference>
<gene>
    <name evidence="2" type="ORF">MOV92_18125</name>
</gene>
<organism evidence="2 3">
    <name type="scientific">Lysobacter gummosus</name>
    <dbReference type="NCBI Taxonomy" id="262324"/>
    <lineage>
        <taxon>Bacteria</taxon>
        <taxon>Pseudomonadati</taxon>
        <taxon>Pseudomonadota</taxon>
        <taxon>Gammaproteobacteria</taxon>
        <taxon>Lysobacterales</taxon>
        <taxon>Lysobacteraceae</taxon>
        <taxon>Lysobacter</taxon>
    </lineage>
</organism>
<evidence type="ECO:0008006" key="4">
    <source>
        <dbReference type="Google" id="ProtNLM"/>
    </source>
</evidence>